<sequence length="421" mass="46013">MQIIIISFQLFLCLALLIAASIVTLRPQMFKQLENIIPKTRWGRIIQASFLWIAFITNVAGIPVPFLVFFACCIAFATTIPLVCRAAHLNVAKLWVLPALLMILSVLVGIAKPLGLKVIALPKADELPLNICSARIIKTYDEGLWFEGIAAGEDGTLYLSGNRDIDFSRDDYYHVAQGELIERKPDGSEHILFKAPKGNTSGVPFLAPDKSIYLTSHGETSYIWRINNGNKPVQIVQFPKNAWPNGLDEGPDGMLYSADSQLGVIWRIDPNTGRFEEAMRDPLLLARPFISLAPGANGLHFKGRDLLVTVSDRTTLLKYAVDEKGKFGKSTVIATGIPGDDFAIGQDGSLFVTTHPYNTVVKISPAGERTIIAKMEQHINGPTDAIFGKSAQDIHTLYVVTDGGAFTGGPKTRGQLIALEP</sequence>
<feature type="transmembrane region" description="Helical" evidence="1">
    <location>
        <begin position="94"/>
        <end position="111"/>
    </location>
</feature>
<dbReference type="Gene3D" id="2.120.10.30">
    <property type="entry name" value="TolB, C-terminal domain"/>
    <property type="match status" value="1"/>
</dbReference>
<dbReference type="SUPFAM" id="SSF63829">
    <property type="entry name" value="Calcium-dependent phosphotriesterase"/>
    <property type="match status" value="1"/>
</dbReference>
<dbReference type="Pfam" id="PF08450">
    <property type="entry name" value="SGL"/>
    <property type="match status" value="1"/>
</dbReference>
<organism evidence="3 4">
    <name type="scientific">Panacibacter ginsenosidivorans</name>
    <dbReference type="NCBI Taxonomy" id="1813871"/>
    <lineage>
        <taxon>Bacteria</taxon>
        <taxon>Pseudomonadati</taxon>
        <taxon>Bacteroidota</taxon>
        <taxon>Chitinophagia</taxon>
        <taxon>Chitinophagales</taxon>
        <taxon>Chitinophagaceae</taxon>
        <taxon>Panacibacter</taxon>
    </lineage>
</organism>
<dbReference type="InterPro" id="IPR013658">
    <property type="entry name" value="SGL"/>
</dbReference>
<accession>A0A5B8VE84</accession>
<dbReference type="KEGG" id="pgin:FRZ67_17230"/>
<dbReference type="PANTHER" id="PTHR42060:SF1">
    <property type="entry name" value="NHL REPEAT-CONTAINING PROTEIN"/>
    <property type="match status" value="1"/>
</dbReference>
<feature type="transmembrane region" description="Helical" evidence="1">
    <location>
        <begin position="45"/>
        <end position="62"/>
    </location>
</feature>
<feature type="transmembrane region" description="Helical" evidence="1">
    <location>
        <begin position="6"/>
        <end position="25"/>
    </location>
</feature>
<evidence type="ECO:0000256" key="1">
    <source>
        <dbReference type="SAM" id="Phobius"/>
    </source>
</evidence>
<dbReference type="RefSeq" id="WP_147191541.1">
    <property type="nucleotide sequence ID" value="NZ_CP042435.1"/>
</dbReference>
<reference evidence="3 4" key="1">
    <citation type="journal article" date="2016" name="Int. J. Syst. Evol. Microbiol.">
        <title>Panacibacter ginsenosidivorans gen. nov., sp. nov., with ginsenoside converting activity isolated from soil of a ginseng field.</title>
        <authorList>
            <person name="Siddiqi M.Z."/>
            <person name="Muhammad Shafi S."/>
            <person name="Choi K.D."/>
            <person name="Im W.T."/>
        </authorList>
    </citation>
    <scope>NUCLEOTIDE SEQUENCE [LARGE SCALE GENOMIC DNA]</scope>
    <source>
        <strain evidence="3 4">Gsoil1550</strain>
    </source>
</reference>
<keyword evidence="1" id="KW-0812">Transmembrane</keyword>
<evidence type="ECO:0000259" key="2">
    <source>
        <dbReference type="Pfam" id="PF08450"/>
    </source>
</evidence>
<dbReference type="OrthoDB" id="657282at2"/>
<keyword evidence="1" id="KW-0472">Membrane</keyword>
<gene>
    <name evidence="3" type="ORF">FRZ67_17230</name>
</gene>
<evidence type="ECO:0000313" key="3">
    <source>
        <dbReference type="EMBL" id="QEC68966.1"/>
    </source>
</evidence>
<dbReference type="AlphaFoldDB" id="A0A5B8VE84"/>
<evidence type="ECO:0000313" key="4">
    <source>
        <dbReference type="Proteomes" id="UP000321533"/>
    </source>
</evidence>
<dbReference type="InterPro" id="IPR052998">
    <property type="entry name" value="Hetero-Diels-Alderase-like"/>
</dbReference>
<keyword evidence="4" id="KW-1185">Reference proteome</keyword>
<proteinExistence type="predicted"/>
<name>A0A5B8VE84_9BACT</name>
<keyword evidence="1" id="KW-1133">Transmembrane helix</keyword>
<protein>
    <submittedName>
        <fullName evidence="3">SMP-30/gluconolactonase/LRE family protein</fullName>
    </submittedName>
</protein>
<dbReference type="EMBL" id="CP042435">
    <property type="protein sequence ID" value="QEC68966.1"/>
    <property type="molecule type" value="Genomic_DNA"/>
</dbReference>
<dbReference type="PANTHER" id="PTHR42060">
    <property type="entry name" value="NHL REPEAT-CONTAINING PROTEIN-RELATED"/>
    <property type="match status" value="1"/>
</dbReference>
<feature type="domain" description="SMP-30/Gluconolactonase/LRE-like region" evidence="2">
    <location>
        <begin position="175"/>
        <end position="401"/>
    </location>
</feature>
<dbReference type="InterPro" id="IPR011042">
    <property type="entry name" value="6-blade_b-propeller_TolB-like"/>
</dbReference>
<dbReference type="Proteomes" id="UP000321533">
    <property type="component" value="Chromosome"/>
</dbReference>